<dbReference type="EMBL" id="MHTO01000027">
    <property type="protein sequence ID" value="OHA61860.1"/>
    <property type="molecule type" value="Genomic_DNA"/>
</dbReference>
<dbReference type="GO" id="GO:0051536">
    <property type="term" value="F:iron-sulfur cluster binding"/>
    <property type="evidence" value="ECO:0007669"/>
    <property type="project" value="InterPro"/>
</dbReference>
<feature type="domain" description="NIF system FeS cluster assembly NifU N-terminal" evidence="1">
    <location>
        <begin position="5"/>
        <end position="119"/>
    </location>
</feature>
<dbReference type="InterPro" id="IPR002871">
    <property type="entry name" value="NIF_FeS_clus_asmbl_NifU_N"/>
</dbReference>
<name>A0A1G2QMM8_9BACT</name>
<gene>
    <name evidence="2" type="ORF">A2117_01690</name>
</gene>
<reference evidence="2 3" key="1">
    <citation type="journal article" date="2016" name="Nat. Commun.">
        <title>Thousands of microbial genomes shed light on interconnected biogeochemical processes in an aquifer system.</title>
        <authorList>
            <person name="Anantharaman K."/>
            <person name="Brown C.T."/>
            <person name="Hug L.A."/>
            <person name="Sharon I."/>
            <person name="Castelle C.J."/>
            <person name="Probst A.J."/>
            <person name="Thomas B.C."/>
            <person name="Singh A."/>
            <person name="Wilkins M.J."/>
            <person name="Karaoz U."/>
            <person name="Brodie E.L."/>
            <person name="Williams K.H."/>
            <person name="Hubbard S.S."/>
            <person name="Banfield J.F."/>
        </authorList>
    </citation>
    <scope>NUCLEOTIDE SEQUENCE [LARGE SCALE GENOMIC DNA]</scope>
</reference>
<dbReference type="CDD" id="cd06664">
    <property type="entry name" value="IscU_like"/>
    <property type="match status" value="1"/>
</dbReference>
<evidence type="ECO:0000313" key="3">
    <source>
        <dbReference type="Proteomes" id="UP000179245"/>
    </source>
</evidence>
<comment type="caution">
    <text evidence="2">The sequence shown here is derived from an EMBL/GenBank/DDBJ whole genome shotgun (WGS) entry which is preliminary data.</text>
</comment>
<dbReference type="GO" id="GO:0016226">
    <property type="term" value="P:iron-sulfur cluster assembly"/>
    <property type="evidence" value="ECO:0007669"/>
    <property type="project" value="InterPro"/>
</dbReference>
<dbReference type="Pfam" id="PF01592">
    <property type="entry name" value="NifU_N"/>
    <property type="match status" value="1"/>
</dbReference>
<dbReference type="STRING" id="1802443.A2117_01690"/>
<accession>A0A1G2QMM8</accession>
<evidence type="ECO:0000313" key="2">
    <source>
        <dbReference type="EMBL" id="OHA61860.1"/>
    </source>
</evidence>
<dbReference type="PANTHER" id="PTHR10093">
    <property type="entry name" value="IRON-SULFUR CLUSTER ASSEMBLY ENZYME NIFU HOMOLOG"/>
    <property type="match status" value="1"/>
</dbReference>
<protein>
    <submittedName>
        <fullName evidence="2">SUF system NifU family Fe-S cluster assembly protein</fullName>
    </submittedName>
</protein>
<proteinExistence type="predicted"/>
<evidence type="ECO:0000259" key="1">
    <source>
        <dbReference type="Pfam" id="PF01592"/>
    </source>
</evidence>
<dbReference type="Proteomes" id="UP000179245">
    <property type="component" value="Unassembled WGS sequence"/>
</dbReference>
<dbReference type="SUPFAM" id="SSF82649">
    <property type="entry name" value="SufE/NifU"/>
    <property type="match status" value="1"/>
</dbReference>
<dbReference type="NCBIfam" id="TIGR01994">
    <property type="entry name" value="SUF_scaf_2"/>
    <property type="match status" value="1"/>
</dbReference>
<dbReference type="Gene3D" id="3.90.1010.10">
    <property type="match status" value="1"/>
</dbReference>
<dbReference type="AlphaFoldDB" id="A0A1G2QMM8"/>
<organism evidence="2 3">
    <name type="scientific">Candidatus Wildermuthbacteria bacterium GWA2_46_15</name>
    <dbReference type="NCBI Taxonomy" id="1802443"/>
    <lineage>
        <taxon>Bacteria</taxon>
        <taxon>Candidatus Wildermuthiibacteriota</taxon>
    </lineage>
</organism>
<dbReference type="GO" id="GO:0005506">
    <property type="term" value="F:iron ion binding"/>
    <property type="evidence" value="ECO:0007669"/>
    <property type="project" value="InterPro"/>
</dbReference>
<sequence length="120" mass="13391">MSSIYQEIILEHWKRPHNYGRIKSPSKKTSVHNPSCGDRLKLEILFNRGKVKEAKFTGQGCAISQASASLLTDHVKGKKAADLEKINQKTIIKLLGVEIGPARQRCALLSLEALKKIIEK</sequence>